<dbReference type="Gene3D" id="3.30.1390.10">
    <property type="match status" value="1"/>
</dbReference>
<dbReference type="EMBL" id="LR796274">
    <property type="protein sequence ID" value="CAB4133407.1"/>
    <property type="molecule type" value="Genomic_DNA"/>
</dbReference>
<dbReference type="GO" id="GO:0030163">
    <property type="term" value="P:protein catabolic process"/>
    <property type="evidence" value="ECO:0007669"/>
    <property type="project" value="InterPro"/>
</dbReference>
<dbReference type="InterPro" id="IPR003769">
    <property type="entry name" value="ClpS_core"/>
</dbReference>
<sequence>MSTIEDTITKQKIQVKTNVKPPNLFNVIYMNDDVTTMEFVVETLTSIFNHTHETAMEITHLIHENGSSVVSTLPYEIAEQKGVEATLMARNNGFPLNVKLEPAT</sequence>
<organism evidence="2">
    <name type="scientific">uncultured Caudovirales phage</name>
    <dbReference type="NCBI Taxonomy" id="2100421"/>
    <lineage>
        <taxon>Viruses</taxon>
        <taxon>Duplodnaviria</taxon>
        <taxon>Heunggongvirae</taxon>
        <taxon>Uroviricota</taxon>
        <taxon>Caudoviricetes</taxon>
        <taxon>Peduoviridae</taxon>
        <taxon>Maltschvirus</taxon>
        <taxon>Maltschvirus maltsch</taxon>
    </lineage>
</organism>
<dbReference type="InterPro" id="IPR014719">
    <property type="entry name" value="Ribosomal_bL12_C/ClpS-like"/>
</dbReference>
<dbReference type="HAMAP" id="MF_00302">
    <property type="entry name" value="ClpS"/>
    <property type="match status" value="1"/>
</dbReference>
<accession>A0A6J5LK07</accession>
<dbReference type="SUPFAM" id="SSF54736">
    <property type="entry name" value="ClpS-like"/>
    <property type="match status" value="1"/>
</dbReference>
<reference evidence="2" key="1">
    <citation type="submission" date="2020-04" db="EMBL/GenBank/DDBJ databases">
        <authorList>
            <person name="Chiriac C."/>
            <person name="Salcher M."/>
            <person name="Ghai R."/>
            <person name="Kavagutti S V."/>
        </authorList>
    </citation>
    <scope>NUCLEOTIDE SEQUENCE</scope>
</reference>
<evidence type="ECO:0000259" key="1">
    <source>
        <dbReference type="Pfam" id="PF02617"/>
    </source>
</evidence>
<proteinExistence type="inferred from homology"/>
<dbReference type="InterPro" id="IPR022935">
    <property type="entry name" value="ClpS"/>
</dbReference>
<feature type="domain" description="Adaptor protein ClpS core" evidence="1">
    <location>
        <begin position="20"/>
        <end position="98"/>
    </location>
</feature>
<name>A0A6J5LK07_9CAUD</name>
<gene>
    <name evidence="2" type="ORF">UFOVP257_177</name>
</gene>
<evidence type="ECO:0000313" key="2">
    <source>
        <dbReference type="EMBL" id="CAB4133407.1"/>
    </source>
</evidence>
<dbReference type="GO" id="GO:0006508">
    <property type="term" value="P:proteolysis"/>
    <property type="evidence" value="ECO:0007669"/>
    <property type="project" value="InterPro"/>
</dbReference>
<protein>
    <submittedName>
        <fullName evidence="2">COG2127 Uncharacterized conserved protein</fullName>
    </submittedName>
</protein>
<dbReference type="Pfam" id="PF02617">
    <property type="entry name" value="ClpS"/>
    <property type="match status" value="1"/>
</dbReference>